<evidence type="ECO:0000313" key="1">
    <source>
        <dbReference type="EMBL" id="MEK8179728.1"/>
    </source>
</evidence>
<keyword evidence="1" id="KW-0489">Methyltransferase</keyword>
<protein>
    <submittedName>
        <fullName evidence="1">Class I SAM-dependent methyltransferase</fullName>
        <ecNumber evidence="1">2.1.1.-</ecNumber>
    </submittedName>
</protein>
<dbReference type="Pfam" id="PF13578">
    <property type="entry name" value="Methyltransf_24"/>
    <property type="match status" value="1"/>
</dbReference>
<dbReference type="Gene3D" id="3.40.50.150">
    <property type="entry name" value="Vaccinia Virus protein VP39"/>
    <property type="match status" value="1"/>
</dbReference>
<accession>A0ABU9DZB0</accession>
<evidence type="ECO:0000313" key="2">
    <source>
        <dbReference type="Proteomes" id="UP001491349"/>
    </source>
</evidence>
<keyword evidence="1" id="KW-0808">Transferase</keyword>
<dbReference type="GO" id="GO:0032259">
    <property type="term" value="P:methylation"/>
    <property type="evidence" value="ECO:0007669"/>
    <property type="project" value="UniProtKB-KW"/>
</dbReference>
<sequence length="259" mass="30285">MLQQIKSYLNFLWNSKNEHGVHSPFVFNLVTKCFYDKQQYPEYSILKKYRKSLLENKNTIEVTDFGAGSRVFKSNTRAINQIAKTAGITLKRAELLFRITKYFQPENILEIGTSLGLATSALALGNPKAKVITLEGCENTLNQCQWQLQKFNINNVECVNTEFSSHLNNYQLSFINYQLIYFDGNHSKQATLNYFELLLPTITNETVWIFDDIHWSKDMEEAWEIIQNHPKVTVTIDTFQWGLVFFRTEQEKEHFVIRT</sequence>
<keyword evidence="2" id="KW-1185">Reference proteome</keyword>
<dbReference type="GO" id="GO:0008168">
    <property type="term" value="F:methyltransferase activity"/>
    <property type="evidence" value="ECO:0007669"/>
    <property type="project" value="UniProtKB-KW"/>
</dbReference>
<proteinExistence type="predicted"/>
<reference evidence="1 2" key="1">
    <citation type="submission" date="2024-04" db="EMBL/GenBank/DDBJ databases">
        <title>draft genome sequnece of Flavobacterium buctense JCM 30750.</title>
        <authorList>
            <person name="Kim D.-U."/>
        </authorList>
    </citation>
    <scope>NUCLEOTIDE SEQUENCE [LARGE SCALE GENOMIC DNA]</scope>
    <source>
        <strain evidence="1 2">JCM 30750</strain>
    </source>
</reference>
<dbReference type="EMBL" id="JBBPCB010000002">
    <property type="protein sequence ID" value="MEK8179728.1"/>
    <property type="molecule type" value="Genomic_DNA"/>
</dbReference>
<dbReference type="RefSeq" id="WP_187660205.1">
    <property type="nucleotide sequence ID" value="NZ_JACTAB010000003.1"/>
</dbReference>
<dbReference type="InterPro" id="IPR029063">
    <property type="entry name" value="SAM-dependent_MTases_sf"/>
</dbReference>
<name>A0ABU9DZB0_9FLAO</name>
<dbReference type="EC" id="2.1.1.-" evidence="1"/>
<dbReference type="Proteomes" id="UP001491349">
    <property type="component" value="Unassembled WGS sequence"/>
</dbReference>
<gene>
    <name evidence="1" type="ORF">WMW71_05190</name>
</gene>
<organism evidence="1 2">
    <name type="scientific">Flavobacterium buctense</name>
    <dbReference type="NCBI Taxonomy" id="1648146"/>
    <lineage>
        <taxon>Bacteria</taxon>
        <taxon>Pseudomonadati</taxon>
        <taxon>Bacteroidota</taxon>
        <taxon>Flavobacteriia</taxon>
        <taxon>Flavobacteriales</taxon>
        <taxon>Flavobacteriaceae</taxon>
        <taxon>Flavobacterium</taxon>
    </lineage>
</organism>
<dbReference type="SUPFAM" id="SSF53335">
    <property type="entry name" value="S-adenosyl-L-methionine-dependent methyltransferases"/>
    <property type="match status" value="1"/>
</dbReference>
<comment type="caution">
    <text evidence="1">The sequence shown here is derived from an EMBL/GenBank/DDBJ whole genome shotgun (WGS) entry which is preliminary data.</text>
</comment>